<dbReference type="EMBL" id="MHUI01000003">
    <property type="protein sequence ID" value="OHA75875.1"/>
    <property type="molecule type" value="Genomic_DNA"/>
</dbReference>
<sequence length="176" mass="18979">MMIRPSAERRKMNKRLYFPVAILAILAVGLTACNNPRAESAGVWYNPFSWGDQTLTQSLEAGCVGGATETMVANSTYPCPEIVETAPAPAPTDAEFDKGVKTVIEGPAIVQLWDGSKAGCWILKVDAGHSVTWNLAGHWWTFTSQSALEGDWPNSLAQYSADNQQCTAALPASVFK</sequence>
<proteinExistence type="predicted"/>
<reference evidence="1 2" key="1">
    <citation type="journal article" date="2016" name="Nat. Commun.">
        <title>Thousands of microbial genomes shed light on interconnected biogeochemical processes in an aquifer system.</title>
        <authorList>
            <person name="Anantharaman K."/>
            <person name="Brown C.T."/>
            <person name="Hug L.A."/>
            <person name="Sharon I."/>
            <person name="Castelle C.J."/>
            <person name="Probst A.J."/>
            <person name="Thomas B.C."/>
            <person name="Singh A."/>
            <person name="Wilkins M.J."/>
            <person name="Karaoz U."/>
            <person name="Brodie E.L."/>
            <person name="Williams K.H."/>
            <person name="Hubbard S.S."/>
            <person name="Banfield J.F."/>
        </authorList>
    </citation>
    <scope>NUCLEOTIDE SEQUENCE [LARGE SCALE GENOMIC DNA]</scope>
</reference>
<evidence type="ECO:0000313" key="1">
    <source>
        <dbReference type="EMBL" id="OHA75875.1"/>
    </source>
</evidence>
<protein>
    <submittedName>
        <fullName evidence="1">Uncharacterized protein</fullName>
    </submittedName>
</protein>
<evidence type="ECO:0000313" key="2">
    <source>
        <dbReference type="Proteomes" id="UP000177081"/>
    </source>
</evidence>
<gene>
    <name evidence="1" type="ORF">A3A32_02575</name>
</gene>
<dbReference type="AlphaFoldDB" id="A0A1G2RSP7"/>
<comment type="caution">
    <text evidence="1">The sequence shown here is derived from an EMBL/GenBank/DDBJ whole genome shotgun (WGS) entry which is preliminary data.</text>
</comment>
<accession>A0A1G2RSP7</accession>
<dbReference type="PROSITE" id="PS51257">
    <property type="entry name" value="PROKAR_LIPOPROTEIN"/>
    <property type="match status" value="1"/>
</dbReference>
<dbReference type="Proteomes" id="UP000177081">
    <property type="component" value="Unassembled WGS sequence"/>
</dbReference>
<organism evidence="1 2">
    <name type="scientific">Candidatus Wildermuthbacteria bacterium RIFCSPLOWO2_01_FULL_48_35</name>
    <dbReference type="NCBI Taxonomy" id="1802463"/>
    <lineage>
        <taxon>Bacteria</taxon>
        <taxon>Candidatus Wildermuthiibacteriota</taxon>
    </lineage>
</organism>
<name>A0A1G2RSP7_9BACT</name>